<dbReference type="CDD" id="cd00950">
    <property type="entry name" value="DHDPS"/>
    <property type="match status" value="1"/>
</dbReference>
<keyword evidence="10 12" id="KW-0704">Schiff base</keyword>
<dbReference type="PANTHER" id="PTHR12128">
    <property type="entry name" value="DIHYDRODIPICOLINATE SYNTHASE"/>
    <property type="match status" value="1"/>
</dbReference>
<dbReference type="OrthoDB" id="9782828at2"/>
<feature type="binding site" evidence="12 15">
    <location>
        <position position="213"/>
    </location>
    <ligand>
        <name>pyruvate</name>
        <dbReference type="ChEBI" id="CHEBI:15361"/>
    </ligand>
</feature>
<comment type="caution">
    <text evidence="12">Was originally thought to be a dihydrodipicolinate synthase (DHDPS), catalyzing the condensation of (S)-aspartate-beta-semialdehyde [(S)-ASA] and pyruvate to dihydrodipicolinate (DHDP). However, it was shown in E.coli that the product of the enzymatic reaction is not dihydrodipicolinate but in fact (4S)-4-hydroxy-2,3,4,5-tetrahydro-(2S)-dipicolinic acid (HTPA), and that the consecutive dehydration reaction leading to DHDP is not spontaneous but catalyzed by DapB.</text>
</comment>
<dbReference type="PATRIC" id="fig|1528099.3.peg.193"/>
<dbReference type="InterPro" id="IPR020625">
    <property type="entry name" value="Schiff_base-form_aldolases_AS"/>
</dbReference>
<dbReference type="GO" id="GO:0009089">
    <property type="term" value="P:lysine biosynthetic process via diaminopimelate"/>
    <property type="evidence" value="ECO:0007669"/>
    <property type="project" value="UniProtKB-UniRule"/>
</dbReference>
<keyword evidence="9 12" id="KW-0456">Lyase</keyword>
<evidence type="ECO:0000256" key="3">
    <source>
        <dbReference type="ARBA" id="ARBA00007592"/>
    </source>
</evidence>
<dbReference type="PROSITE" id="PS00665">
    <property type="entry name" value="DHDPS_1"/>
    <property type="match status" value="1"/>
</dbReference>
<evidence type="ECO:0000256" key="14">
    <source>
        <dbReference type="PIRSR" id="PIRSR001365-1"/>
    </source>
</evidence>
<feature type="site" description="Part of a proton relay during catalysis" evidence="12">
    <location>
        <position position="119"/>
    </location>
</feature>
<feature type="site" description="Part of a proton relay during catalysis" evidence="12">
    <location>
        <position position="56"/>
    </location>
</feature>
<evidence type="ECO:0000313" key="17">
    <source>
        <dbReference type="EMBL" id="VHN99770.1"/>
    </source>
</evidence>
<reference evidence="16" key="2">
    <citation type="journal article" date="2016" name="Int. J. Syst. Evol. Microbiol.">
        <title>Lawsonella clevelandensis gen. nov., sp. nov., a new member of the suborder Corynebacterineae isolated from human abscesses.</title>
        <authorList>
            <person name="Bell M.E."/>
            <person name="Bernard K.A."/>
            <person name="Harrington S.M."/>
            <person name="Patel N.B."/>
            <person name="Tucker T.A."/>
            <person name="Metcalfe M.G."/>
            <person name="McQuiston J.R."/>
        </authorList>
    </citation>
    <scope>NUCLEOTIDE SEQUENCE</scope>
    <source>
        <strain evidence="16">X1698</strain>
    </source>
</reference>
<evidence type="ECO:0000256" key="8">
    <source>
        <dbReference type="ARBA" id="ARBA00023154"/>
    </source>
</evidence>
<dbReference type="EC" id="4.3.3.7" evidence="4 12"/>
<evidence type="ECO:0000256" key="10">
    <source>
        <dbReference type="ARBA" id="ARBA00023270"/>
    </source>
</evidence>
<evidence type="ECO:0000256" key="2">
    <source>
        <dbReference type="ARBA" id="ARBA00005120"/>
    </source>
</evidence>
<evidence type="ECO:0000256" key="1">
    <source>
        <dbReference type="ARBA" id="ARBA00003294"/>
    </source>
</evidence>
<evidence type="ECO:0000256" key="4">
    <source>
        <dbReference type="ARBA" id="ARBA00012086"/>
    </source>
</evidence>
<evidence type="ECO:0000256" key="11">
    <source>
        <dbReference type="ARBA" id="ARBA00047836"/>
    </source>
</evidence>
<evidence type="ECO:0000313" key="16">
    <source>
        <dbReference type="EMBL" id="ALE18521.1"/>
    </source>
</evidence>
<accession>A0A0M4MB99</accession>
<name>A0A0M4MB99_9ACTN</name>
<feature type="active site" description="Proton donor/acceptor" evidence="12 14">
    <location>
        <position position="145"/>
    </location>
</feature>
<comment type="function">
    <text evidence="1 12">Catalyzes the condensation of (S)-aspartate-beta-semialdehyde [(S)-ASA] and pyruvate to 4-hydroxy-tetrahydrodipicolinate (HTPA).</text>
</comment>
<dbReference type="PIRSF" id="PIRSF001365">
    <property type="entry name" value="DHDPS"/>
    <property type="match status" value="1"/>
</dbReference>
<dbReference type="STRING" id="1528099.AL705_00940"/>
<feature type="active site" description="Schiff-base intermediate with substrate" evidence="12 14">
    <location>
        <position position="173"/>
    </location>
</feature>
<dbReference type="HAMAP" id="MF_00418">
    <property type="entry name" value="DapA"/>
    <property type="match status" value="1"/>
</dbReference>
<evidence type="ECO:0000256" key="12">
    <source>
        <dbReference type="HAMAP-Rule" id="MF_00418"/>
    </source>
</evidence>
<dbReference type="AlphaFoldDB" id="A0A0M4MB99"/>
<protein>
    <recommendedName>
        <fullName evidence="4 12">4-hydroxy-tetrahydrodipicolinate synthase</fullName>
        <shortName evidence="12">HTPA synthase</shortName>
        <ecNumber evidence="4 12">4.3.3.7</ecNumber>
    </recommendedName>
</protein>
<dbReference type="SMART" id="SM01130">
    <property type="entry name" value="DHDPS"/>
    <property type="match status" value="1"/>
</dbReference>
<gene>
    <name evidence="12 17" type="primary">dapA</name>
    <name evidence="16" type="ORF">AL705_00940</name>
    <name evidence="17" type="ORF">LC603019_00196</name>
</gene>
<dbReference type="PROSITE" id="PS00666">
    <property type="entry name" value="DHDPS_2"/>
    <property type="match status" value="1"/>
</dbReference>
<comment type="subunit">
    <text evidence="12">Homotetramer; dimer of dimers.</text>
</comment>
<dbReference type="GO" id="GO:0005829">
    <property type="term" value="C:cytosol"/>
    <property type="evidence" value="ECO:0007669"/>
    <property type="project" value="TreeGrafter"/>
</dbReference>
<dbReference type="InterPro" id="IPR002220">
    <property type="entry name" value="DapA-like"/>
</dbReference>
<organism evidence="16 18">
    <name type="scientific">Lawsonella clevelandensis</name>
    <dbReference type="NCBI Taxonomy" id="1528099"/>
    <lineage>
        <taxon>Bacteria</taxon>
        <taxon>Bacillati</taxon>
        <taxon>Actinomycetota</taxon>
        <taxon>Actinomycetes</taxon>
        <taxon>Mycobacteriales</taxon>
        <taxon>Lawsonellaceae</taxon>
        <taxon>Lawsonella</taxon>
    </lineage>
</organism>
<dbReference type="EMBL" id="CP012390">
    <property type="protein sequence ID" value="ALE18521.1"/>
    <property type="molecule type" value="Genomic_DNA"/>
</dbReference>
<comment type="similarity">
    <text evidence="3 12 13">Belongs to the DapA family.</text>
</comment>
<comment type="subcellular location">
    <subcellularLocation>
        <location evidence="12">Cytoplasm</location>
    </subcellularLocation>
</comment>
<dbReference type="GO" id="GO:0019877">
    <property type="term" value="P:diaminopimelate biosynthetic process"/>
    <property type="evidence" value="ECO:0007669"/>
    <property type="project" value="UniProtKB-UniRule"/>
</dbReference>
<dbReference type="Pfam" id="PF00701">
    <property type="entry name" value="DHDPS"/>
    <property type="match status" value="1"/>
</dbReference>
<dbReference type="Proteomes" id="UP000324288">
    <property type="component" value="Chromosome"/>
</dbReference>
<feature type="binding site" evidence="12 15">
    <location>
        <position position="57"/>
    </location>
    <ligand>
        <name>pyruvate</name>
        <dbReference type="ChEBI" id="CHEBI:15361"/>
    </ligand>
</feature>
<sequence length="301" mass="31648">MTNGMASTRAAEHFGTVLVAMVTPFDKDMELDIDAGVKLAKKLVDDGCDGLVLAGTTGESPTTSTEEKLTLMREVKAAVGDRAKIVAGAGNYSTASSIELARKSEAAGADGLLVVTPYYSKPPQEGLYQHFKGVAEAVDCPVMLYDIPGRTATPIAEETAMRLAEVPNIVAIKEAKGDLASGGRLYQNTELALYSGDDPINIPWLSVGATGFVSVVGHLAARTLRGMRDAFDRGDLAEALRLNATMFPLNRAMARSGGVSFAKAALQLIGMPVGIPRLPQVPLDAATMDVLAEDLRQAGVL</sequence>
<comment type="pathway">
    <text evidence="2 12">Amino-acid biosynthesis; L-lysine biosynthesis via DAP pathway; (S)-tetrahydrodipicolinate from L-aspartate: step 3/4.</text>
</comment>
<keyword evidence="6 12" id="KW-0028">Amino-acid biosynthesis</keyword>
<keyword evidence="19" id="KW-1185">Reference proteome</keyword>
<keyword evidence="5 12" id="KW-0963">Cytoplasm</keyword>
<dbReference type="InterPro" id="IPR020624">
    <property type="entry name" value="Schiff_base-form_aldolases_CS"/>
</dbReference>
<evidence type="ECO:0000256" key="9">
    <source>
        <dbReference type="ARBA" id="ARBA00023239"/>
    </source>
</evidence>
<proteinExistence type="inferred from homology"/>
<dbReference type="InterPro" id="IPR013785">
    <property type="entry name" value="Aldolase_TIM"/>
</dbReference>
<dbReference type="PRINTS" id="PR00146">
    <property type="entry name" value="DHPICSNTHASE"/>
</dbReference>
<reference evidence="17 19" key="3">
    <citation type="submission" date="2019-04" db="EMBL/GenBank/DDBJ databases">
        <authorList>
            <person name="Seth-Smith MB H."/>
            <person name="Seth-Smith H."/>
        </authorList>
    </citation>
    <scope>NUCLEOTIDE SEQUENCE [LARGE SCALE GENOMIC DNA]</scope>
    <source>
        <strain evidence="17">USB-603019</strain>
    </source>
</reference>
<comment type="catalytic activity">
    <reaction evidence="11 12">
        <text>L-aspartate 4-semialdehyde + pyruvate = (2S,4S)-4-hydroxy-2,3,4,5-tetrahydrodipicolinate + H2O + H(+)</text>
        <dbReference type="Rhea" id="RHEA:34171"/>
        <dbReference type="ChEBI" id="CHEBI:15361"/>
        <dbReference type="ChEBI" id="CHEBI:15377"/>
        <dbReference type="ChEBI" id="CHEBI:15378"/>
        <dbReference type="ChEBI" id="CHEBI:67139"/>
        <dbReference type="ChEBI" id="CHEBI:537519"/>
        <dbReference type="EC" id="4.3.3.7"/>
    </reaction>
</comment>
<evidence type="ECO:0000256" key="7">
    <source>
        <dbReference type="ARBA" id="ARBA00022915"/>
    </source>
</evidence>
<dbReference type="RefSeq" id="WP_053961416.1">
    <property type="nucleotide sequence ID" value="NZ_CAJPTR010000009.1"/>
</dbReference>
<reference evidence="16 18" key="1">
    <citation type="journal article" date="2015" name="Genome Announc.">
        <title>Complete Genome Sequences for Two Strains of a Novel Fastidious, Partially Acid-Fast, Gram-Positive Corynebacterineae Bacterium, Derived from Human Clinical Samples.</title>
        <authorList>
            <person name="Nicholson A.C."/>
            <person name="Bell M."/>
            <person name="Humrighouse B.W."/>
            <person name="McQuiston J.R."/>
        </authorList>
    </citation>
    <scope>NUCLEOTIDE SEQUENCE [LARGE SCALE GENOMIC DNA]</scope>
    <source>
        <strain evidence="16 18">X1698</strain>
    </source>
</reference>
<keyword evidence="7 12" id="KW-0220">Diaminopimelate biosynthesis</keyword>
<evidence type="ECO:0000313" key="18">
    <source>
        <dbReference type="Proteomes" id="UP000068137"/>
    </source>
</evidence>
<evidence type="ECO:0000256" key="5">
    <source>
        <dbReference type="ARBA" id="ARBA00022490"/>
    </source>
</evidence>
<evidence type="ECO:0000256" key="15">
    <source>
        <dbReference type="PIRSR" id="PIRSR001365-2"/>
    </source>
</evidence>
<evidence type="ECO:0000313" key="19">
    <source>
        <dbReference type="Proteomes" id="UP000324288"/>
    </source>
</evidence>
<keyword evidence="8 12" id="KW-0457">Lysine biosynthesis</keyword>
<dbReference type="Proteomes" id="UP000068137">
    <property type="component" value="Chromosome"/>
</dbReference>
<dbReference type="KEGG" id="cbq:AL705_00940"/>
<dbReference type="PANTHER" id="PTHR12128:SF66">
    <property type="entry name" value="4-HYDROXY-2-OXOGLUTARATE ALDOLASE, MITOCHONDRIAL"/>
    <property type="match status" value="1"/>
</dbReference>
<evidence type="ECO:0000256" key="6">
    <source>
        <dbReference type="ARBA" id="ARBA00022605"/>
    </source>
</evidence>
<dbReference type="GO" id="GO:0008840">
    <property type="term" value="F:4-hydroxy-tetrahydrodipicolinate synthase activity"/>
    <property type="evidence" value="ECO:0007669"/>
    <property type="project" value="UniProtKB-UniRule"/>
</dbReference>
<dbReference type="NCBIfam" id="TIGR00674">
    <property type="entry name" value="dapA"/>
    <property type="match status" value="1"/>
</dbReference>
<dbReference type="EMBL" id="LR584267">
    <property type="protein sequence ID" value="VHN99770.1"/>
    <property type="molecule type" value="Genomic_DNA"/>
</dbReference>
<dbReference type="Gene3D" id="3.20.20.70">
    <property type="entry name" value="Aldolase class I"/>
    <property type="match status" value="1"/>
</dbReference>
<dbReference type="SUPFAM" id="SSF51569">
    <property type="entry name" value="Aldolase"/>
    <property type="match status" value="1"/>
</dbReference>
<dbReference type="UniPathway" id="UPA00034">
    <property type="reaction ID" value="UER00017"/>
</dbReference>
<dbReference type="InterPro" id="IPR005263">
    <property type="entry name" value="DapA"/>
</dbReference>
<dbReference type="GeneID" id="84894199"/>
<evidence type="ECO:0000256" key="13">
    <source>
        <dbReference type="PIRNR" id="PIRNR001365"/>
    </source>
</evidence>